<proteinExistence type="predicted"/>
<sequence>MDRVPPRVQLLVAVLTVFSLTGASCGDEQDDIGLGTAGRGDVVEVVDAPATVTARAAATLTAAADGTLASLTVRPGDTVQAGQVLAVVDSPSAQQRLRSAEEALDALKSAGGGGGGVKNLSATQKKTDDAAAKAFGEARKAAQVIADSGVRAGLLAQIDFAERSYQEAAASARAVIAAVQRGLASVTKAMAALTTAQRSQAQAAYDLAKSTVDALTLRAPVAGVVQLGGTSAAAAPSITDLLGAAAGGQAPAAAGAATAAGAAAGPGVDPAVPVGGQVTAGTAILTVVDVSQLGLMAEIDETDVLLVQPGVTARVELDAAPGATYEATVTSADVLPSTSARGGVSYRSRLTLTQGTFADGRPAPAPRPGMNAVAHLQVRQIRDAVTVPAAAVFNVGGKDVVWLVRDGRAVQATVTVGVAGQDRVQVLSGVADGDRVVVRGTDKVTQGMDLPR</sequence>
<dbReference type="Pfam" id="PF25989">
    <property type="entry name" value="YknX_C"/>
    <property type="match status" value="1"/>
</dbReference>
<dbReference type="InterPro" id="IPR058637">
    <property type="entry name" value="YknX-like_C"/>
</dbReference>
<dbReference type="GO" id="GO:1990281">
    <property type="term" value="C:efflux pump complex"/>
    <property type="evidence" value="ECO:0007669"/>
    <property type="project" value="TreeGrafter"/>
</dbReference>
<dbReference type="GO" id="GO:0015562">
    <property type="term" value="F:efflux transmembrane transporter activity"/>
    <property type="evidence" value="ECO:0007669"/>
    <property type="project" value="TreeGrafter"/>
</dbReference>
<gene>
    <name evidence="2" type="ORF">Daura_03280</name>
</gene>
<reference evidence="2" key="1">
    <citation type="submission" date="2021-04" db="EMBL/GenBank/DDBJ databases">
        <title>Dactylosporangium aurantiacum NRRL B-8018 full assembly.</title>
        <authorList>
            <person name="Hartkoorn R.C."/>
            <person name="Beaudoing E."/>
            <person name="Hot D."/>
        </authorList>
    </citation>
    <scope>NUCLEOTIDE SEQUENCE</scope>
    <source>
        <strain evidence="2">NRRL B-8018</strain>
    </source>
</reference>
<dbReference type="SUPFAM" id="SSF51230">
    <property type="entry name" value="Single hybrid motif"/>
    <property type="match status" value="1"/>
</dbReference>
<dbReference type="Gene3D" id="2.40.420.20">
    <property type="match status" value="1"/>
</dbReference>
<evidence type="ECO:0000259" key="1">
    <source>
        <dbReference type="Pfam" id="PF25989"/>
    </source>
</evidence>
<dbReference type="RefSeq" id="WP_033363447.1">
    <property type="nucleotide sequence ID" value="NZ_CP073767.1"/>
</dbReference>
<name>A0A9Q9MDP1_9ACTN</name>
<dbReference type="EMBL" id="CP073767">
    <property type="protein sequence ID" value="UWZ55298.1"/>
    <property type="molecule type" value="Genomic_DNA"/>
</dbReference>
<evidence type="ECO:0000313" key="3">
    <source>
        <dbReference type="Proteomes" id="UP001058003"/>
    </source>
</evidence>
<dbReference type="OrthoDB" id="3518416at2"/>
<evidence type="ECO:0000313" key="2">
    <source>
        <dbReference type="EMBL" id="UWZ55298.1"/>
    </source>
</evidence>
<dbReference type="PANTHER" id="PTHR30469:SF33">
    <property type="entry name" value="SLR1207 PROTEIN"/>
    <property type="match status" value="1"/>
</dbReference>
<dbReference type="PANTHER" id="PTHR30469">
    <property type="entry name" value="MULTIDRUG RESISTANCE PROTEIN MDTA"/>
    <property type="match status" value="1"/>
</dbReference>
<dbReference type="Gene3D" id="2.40.30.170">
    <property type="match status" value="1"/>
</dbReference>
<organism evidence="2 3">
    <name type="scientific">Dactylosporangium aurantiacum</name>
    <dbReference type="NCBI Taxonomy" id="35754"/>
    <lineage>
        <taxon>Bacteria</taxon>
        <taxon>Bacillati</taxon>
        <taxon>Actinomycetota</taxon>
        <taxon>Actinomycetes</taxon>
        <taxon>Micromonosporales</taxon>
        <taxon>Micromonosporaceae</taxon>
        <taxon>Dactylosporangium</taxon>
    </lineage>
</organism>
<dbReference type="KEGG" id="daur:Daura_03280"/>
<protein>
    <submittedName>
        <fullName evidence="2">HlyD family efflux transporter periplasmic adaptor subunit</fullName>
    </submittedName>
</protein>
<dbReference type="Proteomes" id="UP001058003">
    <property type="component" value="Chromosome"/>
</dbReference>
<dbReference type="PRINTS" id="PR01490">
    <property type="entry name" value="RTXTOXIND"/>
</dbReference>
<dbReference type="PROSITE" id="PS51257">
    <property type="entry name" value="PROKAR_LIPOPROTEIN"/>
    <property type="match status" value="1"/>
</dbReference>
<feature type="domain" description="YknX-like C-terminal permuted SH3-like" evidence="1">
    <location>
        <begin position="384"/>
        <end position="449"/>
    </location>
</feature>
<dbReference type="Gene3D" id="2.40.50.100">
    <property type="match status" value="1"/>
</dbReference>
<accession>A0A9Q9MDP1</accession>
<dbReference type="InterPro" id="IPR011053">
    <property type="entry name" value="Single_hybrid_motif"/>
</dbReference>
<dbReference type="AlphaFoldDB" id="A0A9Q9MDP1"/>
<keyword evidence="3" id="KW-1185">Reference proteome</keyword>